<gene>
    <name evidence="1" type="ORF">HD595_007895</name>
</gene>
<keyword evidence="2" id="KW-1185">Reference proteome</keyword>
<dbReference type="Pfam" id="PF13424">
    <property type="entry name" value="TPR_12"/>
    <property type="match status" value="1"/>
</dbReference>
<evidence type="ECO:0000313" key="1">
    <source>
        <dbReference type="EMBL" id="MCP2351773.1"/>
    </source>
</evidence>
<sequence>MPAAERELDKVEADLALARGRILHARFLEDRSEDPRELALVDRAARLYRALGDVAGEAEALFWVGCVHQVIRGDAEAAIPLFEQSRKLALQVGDLGIQAEALRHLGIADHAAGRLEGAREHLEESVRLRRRMGFWAGVAADQVGLIYIAAAQGRLDDALALAEEARATAGACGAERIARQIEEARARLRTPGDEDT</sequence>
<reference evidence="1 2" key="1">
    <citation type="submission" date="2022-06" db="EMBL/GenBank/DDBJ databases">
        <title>Sequencing the genomes of 1000 actinobacteria strains.</title>
        <authorList>
            <person name="Klenk H.-P."/>
        </authorList>
    </citation>
    <scope>NUCLEOTIDE SEQUENCE [LARGE SCALE GENOMIC DNA]</scope>
    <source>
        <strain evidence="1 2">DSM 44170</strain>
    </source>
</reference>
<dbReference type="Proteomes" id="UP001320766">
    <property type="component" value="Unassembled WGS sequence"/>
</dbReference>
<evidence type="ECO:0000313" key="2">
    <source>
        <dbReference type="Proteomes" id="UP001320766"/>
    </source>
</evidence>
<accession>A0ABT1KCN0</accession>
<comment type="caution">
    <text evidence="1">The sequence shown here is derived from an EMBL/GenBank/DDBJ whole genome shotgun (WGS) entry which is preliminary data.</text>
</comment>
<dbReference type="Gene3D" id="1.25.40.10">
    <property type="entry name" value="Tetratricopeptide repeat domain"/>
    <property type="match status" value="1"/>
</dbReference>
<proteinExistence type="predicted"/>
<dbReference type="EMBL" id="JAMZEC010000001">
    <property type="protein sequence ID" value="MCP2351773.1"/>
    <property type="molecule type" value="Genomic_DNA"/>
</dbReference>
<organism evidence="1 2">
    <name type="scientific">Nonomuraea roseoviolacea subsp. carminata</name>
    <dbReference type="NCBI Taxonomy" id="160689"/>
    <lineage>
        <taxon>Bacteria</taxon>
        <taxon>Bacillati</taxon>
        <taxon>Actinomycetota</taxon>
        <taxon>Actinomycetes</taxon>
        <taxon>Streptosporangiales</taxon>
        <taxon>Streptosporangiaceae</taxon>
        <taxon>Nonomuraea</taxon>
    </lineage>
</organism>
<dbReference type="SUPFAM" id="SSF48452">
    <property type="entry name" value="TPR-like"/>
    <property type="match status" value="1"/>
</dbReference>
<name>A0ABT1KCN0_9ACTN</name>
<protein>
    <submittedName>
        <fullName evidence="1">Tetratricopeptide (TPR) repeat protein</fullName>
    </submittedName>
</protein>
<dbReference type="InterPro" id="IPR011990">
    <property type="entry name" value="TPR-like_helical_dom_sf"/>
</dbReference>
<dbReference type="RefSeq" id="WP_253778391.1">
    <property type="nucleotide sequence ID" value="NZ_BAAAVE010000054.1"/>
</dbReference>